<dbReference type="Gene3D" id="2.170.150.70">
    <property type="match status" value="1"/>
</dbReference>
<dbReference type="AlphaFoldDB" id="A0A4R2D3Q8"/>
<dbReference type="Proteomes" id="UP000295351">
    <property type="component" value="Unassembled WGS sequence"/>
</dbReference>
<dbReference type="GO" id="GO:0046872">
    <property type="term" value="F:metal ion binding"/>
    <property type="evidence" value="ECO:0007669"/>
    <property type="project" value="UniProtKB-KW"/>
</dbReference>
<keyword evidence="3" id="KW-0862">Zinc</keyword>
<dbReference type="InterPro" id="IPR052355">
    <property type="entry name" value="CENP-V-like"/>
</dbReference>
<dbReference type="EMBL" id="SLVX01000001">
    <property type="protein sequence ID" value="TCN48481.1"/>
    <property type="molecule type" value="Genomic_DNA"/>
</dbReference>
<dbReference type="SUPFAM" id="SSF51316">
    <property type="entry name" value="Mss4-like"/>
    <property type="match status" value="1"/>
</dbReference>
<keyword evidence="2" id="KW-0479">Metal-binding</keyword>
<reference evidence="5 6" key="1">
    <citation type="submission" date="2019-03" db="EMBL/GenBank/DDBJ databases">
        <title>Genomic Encyclopedia of Type Strains, Phase IV (KMG-IV): sequencing the most valuable type-strain genomes for metagenomic binning, comparative biology and taxonomic classification.</title>
        <authorList>
            <person name="Goeker M."/>
        </authorList>
    </citation>
    <scope>NUCLEOTIDE SEQUENCE [LARGE SCALE GENOMIC DNA]</scope>
    <source>
        <strain evidence="5 6">DSM 18401</strain>
    </source>
</reference>
<name>A0A4R2D3Q8_SHIGR</name>
<gene>
    <name evidence="5" type="ORF">EV665_101215</name>
</gene>
<feature type="domain" description="CENP-V/GFA" evidence="4">
    <location>
        <begin position="3"/>
        <end position="115"/>
    </location>
</feature>
<dbReference type="GO" id="GO:0016846">
    <property type="term" value="F:carbon-sulfur lyase activity"/>
    <property type="evidence" value="ECO:0007669"/>
    <property type="project" value="InterPro"/>
</dbReference>
<accession>A0A4R2D3Q8</accession>
<evidence type="ECO:0000256" key="1">
    <source>
        <dbReference type="ARBA" id="ARBA00005495"/>
    </source>
</evidence>
<evidence type="ECO:0000313" key="5">
    <source>
        <dbReference type="EMBL" id="TCN48481.1"/>
    </source>
</evidence>
<evidence type="ECO:0000259" key="4">
    <source>
        <dbReference type="PROSITE" id="PS51891"/>
    </source>
</evidence>
<evidence type="ECO:0000256" key="2">
    <source>
        <dbReference type="ARBA" id="ARBA00022723"/>
    </source>
</evidence>
<proteinExistence type="inferred from homology"/>
<organism evidence="5 6">
    <name type="scientific">Shinella granuli</name>
    <dbReference type="NCBI Taxonomy" id="323621"/>
    <lineage>
        <taxon>Bacteria</taxon>
        <taxon>Pseudomonadati</taxon>
        <taxon>Pseudomonadota</taxon>
        <taxon>Alphaproteobacteria</taxon>
        <taxon>Hyphomicrobiales</taxon>
        <taxon>Rhizobiaceae</taxon>
        <taxon>Shinella</taxon>
    </lineage>
</organism>
<evidence type="ECO:0000256" key="3">
    <source>
        <dbReference type="ARBA" id="ARBA00022833"/>
    </source>
</evidence>
<dbReference type="RefSeq" id="WP_133032771.1">
    <property type="nucleotide sequence ID" value="NZ_BAABEI010000012.1"/>
</dbReference>
<comment type="caution">
    <text evidence="5">The sequence shown here is derived from an EMBL/GenBank/DDBJ whole genome shotgun (WGS) entry which is preliminary data.</text>
</comment>
<dbReference type="Pfam" id="PF04828">
    <property type="entry name" value="GFA"/>
    <property type="match status" value="1"/>
</dbReference>
<dbReference type="PROSITE" id="PS51891">
    <property type="entry name" value="CENP_V_GFA"/>
    <property type="match status" value="1"/>
</dbReference>
<sequence length="115" mass="12779">MKYEGSCHCGNVAFKVEGEFDTGLDCNCSMCRRRGALLAFVPREKFVLTTPQENVSTYMFNRHVIEHHFCAKCGIAPYGEGTDPKGNRMAAVNLRCIPAIDLEALTITKVDGRSF</sequence>
<keyword evidence="6" id="KW-1185">Reference proteome</keyword>
<comment type="similarity">
    <text evidence="1">Belongs to the Gfa family.</text>
</comment>
<evidence type="ECO:0000313" key="6">
    <source>
        <dbReference type="Proteomes" id="UP000295351"/>
    </source>
</evidence>
<dbReference type="InterPro" id="IPR006913">
    <property type="entry name" value="CENP-V/GFA"/>
</dbReference>
<dbReference type="PANTHER" id="PTHR28620">
    <property type="entry name" value="CENTROMERE PROTEIN V"/>
    <property type="match status" value="1"/>
</dbReference>
<dbReference type="PANTHER" id="PTHR28620:SF1">
    <property type="entry name" value="CENP-V_GFA DOMAIN-CONTAINING PROTEIN"/>
    <property type="match status" value="1"/>
</dbReference>
<dbReference type="InterPro" id="IPR011057">
    <property type="entry name" value="Mss4-like_sf"/>
</dbReference>
<protein>
    <recommendedName>
        <fullName evidence="4">CENP-V/GFA domain-containing protein</fullName>
    </recommendedName>
</protein>